<dbReference type="InterPro" id="IPR052552">
    <property type="entry name" value="YeaO-like"/>
</dbReference>
<comment type="caution">
    <text evidence="1">The sequence shown here is derived from an EMBL/GenBank/DDBJ whole genome shotgun (WGS) entry which is preliminary data.</text>
</comment>
<evidence type="ECO:0000313" key="1">
    <source>
        <dbReference type="EMBL" id="TCD83934.1"/>
    </source>
</evidence>
<evidence type="ECO:0000313" key="2">
    <source>
        <dbReference type="Proteomes" id="UP000292241"/>
    </source>
</evidence>
<dbReference type="Pfam" id="PF22752">
    <property type="entry name" value="DUF488-N3i"/>
    <property type="match status" value="1"/>
</dbReference>
<reference evidence="1 2" key="1">
    <citation type="journal article" date="2018" name="Sci. Rep.">
        <title>Genomic diversity and distribution of Bifidobacterium longum subsp. longum across the human lifespan.</title>
        <authorList>
            <person name="Odamaki T."/>
            <person name="Bottacini F."/>
            <person name="Kato K."/>
            <person name="Mitsuyama E."/>
            <person name="Yoshida K."/>
            <person name="Horigome A."/>
            <person name="Xiao J.Z."/>
            <person name="van Sinderen D."/>
        </authorList>
    </citation>
    <scope>NUCLEOTIDE SEQUENCE [LARGE SCALE GENOMIC DNA]</scope>
    <source>
        <strain evidence="1 2">MCC10008</strain>
    </source>
</reference>
<dbReference type="EMBL" id="SHPR01000022">
    <property type="protein sequence ID" value="TCD83934.1"/>
    <property type="molecule type" value="Genomic_DNA"/>
</dbReference>
<organism evidence="1 2">
    <name type="scientific">Bifidobacterium longum subsp. longum</name>
    <dbReference type="NCBI Taxonomy" id="1679"/>
    <lineage>
        <taxon>Bacteria</taxon>
        <taxon>Bacillati</taxon>
        <taxon>Actinomycetota</taxon>
        <taxon>Actinomycetes</taxon>
        <taxon>Bifidobacteriales</taxon>
        <taxon>Bifidobacteriaceae</taxon>
        <taxon>Bifidobacterium</taxon>
    </lineage>
</organism>
<dbReference type="PANTHER" id="PTHR36849:SF1">
    <property type="entry name" value="CYTOPLASMIC PROTEIN"/>
    <property type="match status" value="1"/>
</dbReference>
<dbReference type="AlphaFoldDB" id="A0A4R0SPL1"/>
<proteinExistence type="predicted"/>
<dbReference type="Proteomes" id="UP000292241">
    <property type="component" value="Unassembled WGS sequence"/>
</dbReference>
<name>A0A4R0SPL1_BIFLL</name>
<protein>
    <submittedName>
        <fullName evidence="1">Uncharacterized protein</fullName>
    </submittedName>
</protein>
<gene>
    <name evidence="1" type="ORF">MCC10008_0962</name>
</gene>
<accession>A0A4R0SPL1</accession>
<dbReference type="PANTHER" id="PTHR36849">
    <property type="entry name" value="CYTOPLASMIC PROTEIN-RELATED"/>
    <property type="match status" value="1"/>
</dbReference>
<sequence>MQTRNLNGSPHSRSNGLLLAVRRLLTFYEHAPIMEYMGIAIKRIYEEPAASDGFRVLVDRLWPRGMTKERAALDLWLKAVSPSPSLRKWFGHDPAKFAEFQARYVAELDANTAVEDLRCICAEHPDVTLLYAAKDPQVNHALVLRDYLNESLQ</sequence>